<evidence type="ECO:0000259" key="1">
    <source>
        <dbReference type="Pfam" id="PF13472"/>
    </source>
</evidence>
<gene>
    <name evidence="2" type="ORF">SAMN05660461_3343</name>
</gene>
<proteinExistence type="predicted"/>
<dbReference type="SUPFAM" id="SSF52266">
    <property type="entry name" value="SGNH hydrolase"/>
    <property type="match status" value="2"/>
</dbReference>
<dbReference type="InterPro" id="IPR013830">
    <property type="entry name" value="SGNH_hydro"/>
</dbReference>
<reference evidence="2 3" key="1">
    <citation type="submission" date="2017-02" db="EMBL/GenBank/DDBJ databases">
        <authorList>
            <person name="Peterson S.W."/>
        </authorList>
    </citation>
    <scope>NUCLEOTIDE SEQUENCE [LARGE SCALE GENOMIC DNA]</scope>
    <source>
        <strain evidence="2 3">DSM 18108</strain>
    </source>
</reference>
<feature type="domain" description="SGNH hydrolase-type esterase" evidence="1">
    <location>
        <begin position="21"/>
        <end position="192"/>
    </location>
</feature>
<dbReference type="PANTHER" id="PTHR30383">
    <property type="entry name" value="THIOESTERASE 1/PROTEASE 1/LYSOPHOSPHOLIPASE L1"/>
    <property type="match status" value="1"/>
</dbReference>
<protein>
    <submittedName>
        <fullName evidence="2">Lysophospholipase L1</fullName>
    </submittedName>
</protein>
<dbReference type="AlphaFoldDB" id="A0A1T5P0A6"/>
<dbReference type="STRING" id="393003.SAMN05660461_3343"/>
<dbReference type="PANTHER" id="PTHR30383:SF5">
    <property type="entry name" value="SGNH HYDROLASE-TYPE ESTERASE DOMAIN-CONTAINING PROTEIN"/>
    <property type="match status" value="1"/>
</dbReference>
<sequence length="241" mass="27005">MHRRNFLQAGLLTATFSFPEKYFPGRICQPGNTAVFNAGIGGNNTVDLLKRIDKDCLVHQPDLTVLMIGTNDMNSMKHIALPEYEANLRKIVVQLIAAKSRVLMMTILPVHEPYLYTRHPRAFYEPEGHAKRKQQVNDVIRKIAADNKQDLLDMGYIFQQVGDVGEETDSLIQNVANSQKQDGVHPTPAGYRTIAVAVYEYITQRQLPHNRVVCFGDSITFGDGGTNGKSYPAYLKKLLTA</sequence>
<dbReference type="Pfam" id="PF13472">
    <property type="entry name" value="Lipase_GDSL_2"/>
    <property type="match status" value="1"/>
</dbReference>
<evidence type="ECO:0000313" key="2">
    <source>
        <dbReference type="EMBL" id="SKD06195.1"/>
    </source>
</evidence>
<dbReference type="Proteomes" id="UP000190166">
    <property type="component" value="Unassembled WGS sequence"/>
</dbReference>
<dbReference type="InterPro" id="IPR036514">
    <property type="entry name" value="SGNH_hydro_sf"/>
</dbReference>
<dbReference type="EMBL" id="FUZZ01000002">
    <property type="protein sequence ID" value="SKD06195.1"/>
    <property type="molecule type" value="Genomic_DNA"/>
</dbReference>
<accession>A0A1T5P0A6</accession>
<keyword evidence="3" id="KW-1185">Reference proteome</keyword>
<dbReference type="InterPro" id="IPR051532">
    <property type="entry name" value="Ester_Hydrolysis_Enzymes"/>
</dbReference>
<dbReference type="Gene3D" id="3.40.50.1110">
    <property type="entry name" value="SGNH hydrolase"/>
    <property type="match status" value="1"/>
</dbReference>
<evidence type="ECO:0000313" key="3">
    <source>
        <dbReference type="Proteomes" id="UP000190166"/>
    </source>
</evidence>
<organism evidence="2 3">
    <name type="scientific">Chitinophaga ginsengisegetis</name>
    <dbReference type="NCBI Taxonomy" id="393003"/>
    <lineage>
        <taxon>Bacteria</taxon>
        <taxon>Pseudomonadati</taxon>
        <taxon>Bacteroidota</taxon>
        <taxon>Chitinophagia</taxon>
        <taxon>Chitinophagales</taxon>
        <taxon>Chitinophagaceae</taxon>
        <taxon>Chitinophaga</taxon>
    </lineage>
</organism>
<name>A0A1T5P0A6_9BACT</name>
<dbReference type="GO" id="GO:0004622">
    <property type="term" value="F:phosphatidylcholine lysophospholipase activity"/>
    <property type="evidence" value="ECO:0007669"/>
    <property type="project" value="TreeGrafter"/>
</dbReference>
<dbReference type="RefSeq" id="WP_079470627.1">
    <property type="nucleotide sequence ID" value="NZ_FUZZ01000002.1"/>
</dbReference>